<name>A0ABU0AZ94_9FIRM</name>
<dbReference type="Proteomes" id="UP001225644">
    <property type="component" value="Unassembled WGS sequence"/>
</dbReference>
<evidence type="ECO:0000313" key="2">
    <source>
        <dbReference type="EMBL" id="MDQ0285355.1"/>
    </source>
</evidence>
<keyword evidence="1" id="KW-1133">Transmembrane helix</keyword>
<accession>A0ABU0AZ94</accession>
<organism evidence="2 3">
    <name type="scientific">Desulfofundulus luciae</name>
    <dbReference type="NCBI Taxonomy" id="74702"/>
    <lineage>
        <taxon>Bacteria</taxon>
        <taxon>Bacillati</taxon>
        <taxon>Bacillota</taxon>
        <taxon>Clostridia</taxon>
        <taxon>Eubacteriales</taxon>
        <taxon>Peptococcaceae</taxon>
        <taxon>Desulfofundulus</taxon>
    </lineage>
</organism>
<dbReference type="RefSeq" id="WP_307399460.1">
    <property type="nucleotide sequence ID" value="NZ_JAUSUX010000002.1"/>
</dbReference>
<proteinExistence type="predicted"/>
<comment type="caution">
    <text evidence="2">The sequence shown here is derived from an EMBL/GenBank/DDBJ whole genome shotgun (WGS) entry which is preliminary data.</text>
</comment>
<gene>
    <name evidence="2" type="ORF">J2Z49_000448</name>
</gene>
<reference evidence="2 3" key="1">
    <citation type="submission" date="2023-07" db="EMBL/GenBank/DDBJ databases">
        <title>Genomic Encyclopedia of Type Strains, Phase IV (KMG-IV): sequencing the most valuable type-strain genomes for metagenomic binning, comparative biology and taxonomic classification.</title>
        <authorList>
            <person name="Goeker M."/>
        </authorList>
    </citation>
    <scope>NUCLEOTIDE SEQUENCE [LARGE SCALE GENOMIC DNA]</scope>
    <source>
        <strain evidence="2 3">DSM 12396</strain>
    </source>
</reference>
<protein>
    <submittedName>
        <fullName evidence="2">Uncharacterized protein</fullName>
    </submittedName>
</protein>
<keyword evidence="3" id="KW-1185">Reference proteome</keyword>
<keyword evidence="1" id="KW-0812">Transmembrane</keyword>
<dbReference type="EMBL" id="JAUSUX010000002">
    <property type="protein sequence ID" value="MDQ0285355.1"/>
    <property type="molecule type" value="Genomic_DNA"/>
</dbReference>
<feature type="transmembrane region" description="Helical" evidence="1">
    <location>
        <begin position="30"/>
        <end position="46"/>
    </location>
</feature>
<keyword evidence="1" id="KW-0472">Membrane</keyword>
<sequence length="47" mass="5484">MLLYPDKNEDPPGDGEEIFFVFFTERMEDYLALSLAALILIIILLFF</sequence>
<evidence type="ECO:0000313" key="3">
    <source>
        <dbReference type="Proteomes" id="UP001225644"/>
    </source>
</evidence>
<evidence type="ECO:0000256" key="1">
    <source>
        <dbReference type="SAM" id="Phobius"/>
    </source>
</evidence>